<dbReference type="PROSITE" id="PS00995">
    <property type="entry name" value="TCP1_3"/>
    <property type="match status" value="1"/>
</dbReference>
<dbReference type="CDD" id="cd03343">
    <property type="entry name" value="cpn60"/>
    <property type="match status" value="1"/>
</dbReference>
<dbReference type="GO" id="GO:0140662">
    <property type="term" value="F:ATP-dependent protein folding chaperone"/>
    <property type="evidence" value="ECO:0007669"/>
    <property type="project" value="InterPro"/>
</dbReference>
<reference evidence="9" key="2">
    <citation type="journal article" date="1983" name="Syst. Appl. Microbiol.">
        <title>Pyrodictium gen. nov., a New Genus of Submarine Disc-Shaped Sulphur Reducing Archaebacteria Growing Optimally at 105?C.</title>
        <authorList>
            <person name="Stetter K.O."/>
            <person name="Koenig H."/>
            <person name="Stackebrandt E."/>
        </authorList>
    </citation>
    <scope>NUCLEOTIDE SEQUENCE</scope>
    <source>
        <strain evidence="9">PL19</strain>
    </source>
</reference>
<dbReference type="GO" id="GO:0051082">
    <property type="term" value="F:unfolded protein binding"/>
    <property type="evidence" value="ECO:0007669"/>
    <property type="project" value="InterPro"/>
</dbReference>
<dbReference type="InterPro" id="IPR002194">
    <property type="entry name" value="Chaperonin_TCP-1_CS"/>
</dbReference>
<dbReference type="SUPFAM" id="SSF48592">
    <property type="entry name" value="GroEL equatorial domain-like"/>
    <property type="match status" value="1"/>
</dbReference>
<sequence length="572" mass="62764">MARGGTMSAPARAVTVEPTGVPVLILKEGTQRTYGREALRANIMIVRAIAETLRTTYGPKGMDKMLVDSLGDITITNDGATILDKMDVQHPTAKLVVQIAKGQDEEVGDGTKTAVILAGELLRVAEELLDKNVHPTIIVSGYKKAAEEAIKKLQELAEPIDINNDEILKKIARTSLTSKAVHGARDYLAEIVVKAVKQVTEKRGDKWYIDLDSIQIIKKHGGGLRDTQLVYGIVLDKEVVHPGMPKRVENAYIVLLDAPLEVEKPEIDAEIRISDPTYLKKFLEEEERILEDMVEKIYNVAVERMKRDGMEPGKAGIVVITQKGIDEVAQHFLAKKGIMAVRRVKRSDIEKISKATGAKIVSNIEDLTPEDLGFAKLVEERKVGENKMVFIEGCPNPKAVTIVIRGGLERLVDEAERSIQDAMHAVADAIRDGKIFAGGGAVEVELSKYLREIAPKIGGKEQLAVEAFARALEGLPMALAENAGLDPVEIMMKLRAAHSKPDGKWYGINVFNGNVENMMELGVVEPVSIKANAIKAGTEAATMVLRIDDIIAAARREEKEEKEKEKKEEGEE</sequence>
<dbReference type="Gene3D" id="3.50.7.10">
    <property type="entry name" value="GroEL"/>
    <property type="match status" value="1"/>
</dbReference>
<dbReference type="GO" id="GO:0032991">
    <property type="term" value="C:protein-containing complex"/>
    <property type="evidence" value="ECO:0007669"/>
    <property type="project" value="UniProtKB-ARBA"/>
</dbReference>
<dbReference type="NCBIfam" id="NF041082">
    <property type="entry name" value="thermosome_alpha"/>
    <property type="match status" value="1"/>
</dbReference>
<dbReference type="SUPFAM" id="SSF54849">
    <property type="entry name" value="GroEL-intermediate domain like"/>
    <property type="match status" value="1"/>
</dbReference>
<evidence type="ECO:0000256" key="5">
    <source>
        <dbReference type="ARBA" id="ARBA00073562"/>
    </source>
</evidence>
<dbReference type="InterPro" id="IPR053374">
    <property type="entry name" value="TCP-1_chaperonin"/>
</dbReference>
<dbReference type="InterPro" id="IPR012714">
    <property type="entry name" value="Thermosome_arc"/>
</dbReference>
<dbReference type="InterPro" id="IPR027413">
    <property type="entry name" value="GROEL-like_equatorial_sf"/>
</dbReference>
<dbReference type="GO" id="GO:0016887">
    <property type="term" value="F:ATP hydrolysis activity"/>
    <property type="evidence" value="ECO:0007669"/>
    <property type="project" value="InterPro"/>
</dbReference>
<gene>
    <name evidence="9" type="primary">thsB</name>
</gene>
<dbReference type="NCBIfam" id="NF041083">
    <property type="entry name" value="thermosome_beta"/>
    <property type="match status" value="1"/>
</dbReference>
<evidence type="ECO:0000256" key="3">
    <source>
        <dbReference type="ARBA" id="ARBA00022840"/>
    </source>
</evidence>
<reference evidence="9" key="4">
    <citation type="journal article" date="1993" name="Nature">
        <title>Structure of a molecular chaperone from a thermophilic archaebacterium.</title>
        <authorList>
            <person name="Phipps B.M."/>
            <person name="Typke D."/>
            <person name="Hegerl R."/>
            <person name="Volker S."/>
            <person name="Hoffmann A."/>
            <person name="Stetter K.O."/>
            <person name="Baumeister W."/>
        </authorList>
    </citation>
    <scope>NUCLEOTIDE SEQUENCE</scope>
    <source>
        <strain evidence="9">PL19</strain>
    </source>
</reference>
<dbReference type="AlphaFoldDB" id="O59663"/>
<dbReference type="PRINTS" id="PR00304">
    <property type="entry name" value="TCOMPLEXTCP1"/>
</dbReference>
<protein>
    <recommendedName>
        <fullName evidence="5">Thermosome subunit beta</fullName>
    </recommendedName>
    <alternativeName>
        <fullName evidence="6">Chaperonin subunit beta</fullName>
    </alternativeName>
    <alternativeName>
        <fullName evidence="7">Thermosome subunit 2</fullName>
    </alternativeName>
</protein>
<evidence type="ECO:0000313" key="9">
    <source>
        <dbReference type="EMBL" id="CAA07096.1"/>
    </source>
</evidence>
<dbReference type="InterPro" id="IPR002423">
    <property type="entry name" value="Cpn60/GroEL/TCP-1"/>
</dbReference>
<dbReference type="PROSITE" id="PS00750">
    <property type="entry name" value="TCP1_1"/>
    <property type="match status" value="1"/>
</dbReference>
<reference evidence="9" key="1">
    <citation type="journal article" date="1982" name="Nature">
        <title>Ultrathin mycelia-forming organisms from submarine volcanic aereas having an optimum growth temperature of 105 degC.</title>
        <authorList>
            <person name="Stetter K.O."/>
        </authorList>
    </citation>
    <scope>NUCLEOTIDE SEQUENCE</scope>
    <source>
        <strain evidence="9">PL19</strain>
    </source>
</reference>
<dbReference type="InterPro" id="IPR017998">
    <property type="entry name" value="Chaperone_TCP-1"/>
</dbReference>
<evidence type="ECO:0000256" key="2">
    <source>
        <dbReference type="ARBA" id="ARBA00022741"/>
    </source>
</evidence>
<evidence type="ECO:0000256" key="8">
    <source>
        <dbReference type="RuleBase" id="RU004187"/>
    </source>
</evidence>
<dbReference type="PROSITE" id="PS00751">
    <property type="entry name" value="TCP1_2"/>
    <property type="match status" value="1"/>
</dbReference>
<organism evidence="9">
    <name type="scientific">Pyrodictium occultum</name>
    <dbReference type="NCBI Taxonomy" id="2309"/>
    <lineage>
        <taxon>Archaea</taxon>
        <taxon>Thermoproteota</taxon>
        <taxon>Thermoprotei</taxon>
        <taxon>Desulfurococcales</taxon>
        <taxon>Pyrodictiaceae</taxon>
        <taxon>Pyrodictium</taxon>
    </lineage>
</organism>
<evidence type="ECO:0000256" key="4">
    <source>
        <dbReference type="ARBA" id="ARBA00023186"/>
    </source>
</evidence>
<keyword evidence="3 8" id="KW-0067">ATP-binding</keyword>
<name>O59663_PYROC</name>
<reference evidence="9" key="3">
    <citation type="journal article" date="1991" name="EMBO J.">
        <title>A novel ATPase complex selectively accumulated upon heat shock is a major cellular component of thermophilic archaebacteria.</title>
        <authorList>
            <person name="Phipps B.M."/>
            <person name="Hoffmann A."/>
            <person name="Stetter K.O."/>
            <person name="Baumeister W."/>
        </authorList>
    </citation>
    <scope>NUCLEOTIDE SEQUENCE</scope>
    <source>
        <strain evidence="9">PL19</strain>
    </source>
</reference>
<dbReference type="GO" id="GO:0005737">
    <property type="term" value="C:cytoplasm"/>
    <property type="evidence" value="ECO:0007669"/>
    <property type="project" value="UniProtKB-ARBA"/>
</dbReference>
<dbReference type="InterPro" id="IPR054827">
    <property type="entry name" value="thermosome_alpha"/>
</dbReference>
<dbReference type="SUPFAM" id="SSF52029">
    <property type="entry name" value="GroEL apical domain-like"/>
    <property type="match status" value="1"/>
</dbReference>
<keyword evidence="4 8" id="KW-0143">Chaperone</keyword>
<evidence type="ECO:0000256" key="7">
    <source>
        <dbReference type="ARBA" id="ARBA00076887"/>
    </source>
</evidence>
<dbReference type="Gene3D" id="3.30.260.10">
    <property type="entry name" value="TCP-1-like chaperonin intermediate domain"/>
    <property type="match status" value="1"/>
</dbReference>
<comment type="similarity">
    <text evidence="1 8">Belongs to the TCP-1 chaperonin family.</text>
</comment>
<dbReference type="NCBIfam" id="TIGR02339">
    <property type="entry name" value="thermosome_arch"/>
    <property type="match status" value="1"/>
</dbReference>
<dbReference type="FunFam" id="1.10.560.10:FF:000017">
    <property type="entry name" value="T-complex protein 1 subunit eta"/>
    <property type="match status" value="1"/>
</dbReference>
<dbReference type="InterPro" id="IPR027410">
    <property type="entry name" value="TCP-1-like_intermed_sf"/>
</dbReference>
<dbReference type="PANTHER" id="PTHR11353">
    <property type="entry name" value="CHAPERONIN"/>
    <property type="match status" value="1"/>
</dbReference>
<dbReference type="Pfam" id="PF00118">
    <property type="entry name" value="Cpn60_TCP1"/>
    <property type="match status" value="1"/>
</dbReference>
<accession>O59663</accession>
<keyword evidence="2 8" id="KW-0547">Nucleotide-binding</keyword>
<dbReference type="EMBL" id="AJ006550">
    <property type="protein sequence ID" value="CAA07096.1"/>
    <property type="molecule type" value="Genomic_DNA"/>
</dbReference>
<dbReference type="GO" id="GO:0005524">
    <property type="term" value="F:ATP binding"/>
    <property type="evidence" value="ECO:0007669"/>
    <property type="project" value="UniProtKB-KW"/>
</dbReference>
<dbReference type="InterPro" id="IPR027409">
    <property type="entry name" value="GroEL-like_apical_dom_sf"/>
</dbReference>
<reference evidence="9" key="5">
    <citation type="submission" date="1998-06" db="EMBL/GenBank/DDBJ databases">
        <authorList>
            <person name="Frey G."/>
        </authorList>
    </citation>
    <scope>NUCLEOTIDE SEQUENCE</scope>
    <source>
        <strain evidence="9">PL19</strain>
    </source>
</reference>
<evidence type="ECO:0000256" key="6">
    <source>
        <dbReference type="ARBA" id="ARBA00076811"/>
    </source>
</evidence>
<dbReference type="Gene3D" id="1.10.560.10">
    <property type="entry name" value="GroEL-like equatorial domain"/>
    <property type="match status" value="1"/>
</dbReference>
<dbReference type="PIR" id="T45139">
    <property type="entry name" value="T45139"/>
</dbReference>
<evidence type="ECO:0000256" key="1">
    <source>
        <dbReference type="ARBA" id="ARBA00008020"/>
    </source>
</evidence>
<proteinExistence type="inferred from homology"/>